<name>A0A9N8N6H2_9BURK</name>
<sequence>MLIGNDFTALGRHGGFNAELGGLVGLLVGDAVGVGYEFGPPERLPSRDQIEMVTPAEFRRSHAGVPAGTWSDDGAQALCLLASLLECGKLSLSDFTGRLVRWLNHGYMAVDGDVFDVGIQTGEALRNICDGVPTRSTVASSWDL</sequence>
<evidence type="ECO:0000313" key="2">
    <source>
        <dbReference type="EMBL" id="CAE6959563.1"/>
    </source>
</evidence>
<evidence type="ECO:0008006" key="4">
    <source>
        <dbReference type="Google" id="ProtNLM"/>
    </source>
</evidence>
<dbReference type="SUPFAM" id="SSF101478">
    <property type="entry name" value="ADP-ribosylglycohydrolase"/>
    <property type="match status" value="1"/>
</dbReference>
<dbReference type="Gene3D" id="1.10.4080.10">
    <property type="entry name" value="ADP-ribosylation/Crystallin J1"/>
    <property type="match status" value="1"/>
</dbReference>
<dbReference type="Proteomes" id="UP000675121">
    <property type="component" value="Unassembled WGS sequence"/>
</dbReference>
<evidence type="ECO:0000313" key="3">
    <source>
        <dbReference type="Proteomes" id="UP000675121"/>
    </source>
</evidence>
<proteinExistence type="predicted"/>
<dbReference type="GO" id="GO:0046872">
    <property type="term" value="F:metal ion binding"/>
    <property type="evidence" value="ECO:0007669"/>
    <property type="project" value="UniProtKB-KW"/>
</dbReference>
<feature type="binding site" evidence="1">
    <location>
        <position position="73"/>
    </location>
    <ligand>
        <name>Mg(2+)</name>
        <dbReference type="ChEBI" id="CHEBI:18420"/>
        <label>1</label>
    </ligand>
</feature>
<keyword evidence="1" id="KW-0479">Metal-binding</keyword>
<comment type="caution">
    <text evidence="2">The sequence shown here is derived from an EMBL/GenBank/DDBJ whole genome shotgun (WGS) entry which is preliminary data.</text>
</comment>
<gene>
    <name evidence="2" type="ORF">R70211_06840</name>
</gene>
<feature type="binding site" evidence="1">
    <location>
        <position position="72"/>
    </location>
    <ligand>
        <name>Mg(2+)</name>
        <dbReference type="ChEBI" id="CHEBI:18420"/>
        <label>1</label>
    </ligand>
</feature>
<protein>
    <recommendedName>
        <fullName evidence="4">ADP-ribosylglycohydrolase</fullName>
    </recommendedName>
</protein>
<dbReference type="AlphaFoldDB" id="A0A9N8N6H2"/>
<keyword evidence="3" id="KW-1185">Reference proteome</keyword>
<feature type="binding site" evidence="1">
    <location>
        <position position="71"/>
    </location>
    <ligand>
        <name>Mg(2+)</name>
        <dbReference type="ChEBI" id="CHEBI:18420"/>
        <label>1</label>
    </ligand>
</feature>
<evidence type="ECO:0000256" key="1">
    <source>
        <dbReference type="PIRSR" id="PIRSR605502-1"/>
    </source>
</evidence>
<reference evidence="2" key="1">
    <citation type="submission" date="2021-02" db="EMBL/GenBank/DDBJ databases">
        <authorList>
            <person name="Vanwijnsberghe S."/>
        </authorList>
    </citation>
    <scope>NUCLEOTIDE SEQUENCE</scope>
    <source>
        <strain evidence="2">R-70211</strain>
    </source>
</reference>
<dbReference type="InterPro" id="IPR036705">
    <property type="entry name" value="Ribosyl_crysJ1_sf"/>
</dbReference>
<keyword evidence="1" id="KW-0460">Magnesium</keyword>
<dbReference type="Pfam" id="PF03747">
    <property type="entry name" value="ADP_ribosyl_GH"/>
    <property type="match status" value="1"/>
</dbReference>
<dbReference type="InterPro" id="IPR005502">
    <property type="entry name" value="Ribosyl_crysJ1"/>
</dbReference>
<dbReference type="EMBL" id="CAJNAS010000030">
    <property type="protein sequence ID" value="CAE6959563.1"/>
    <property type="molecule type" value="Genomic_DNA"/>
</dbReference>
<organism evidence="2 3">
    <name type="scientific">Paraburkholderia domus</name>
    <dbReference type="NCBI Taxonomy" id="2793075"/>
    <lineage>
        <taxon>Bacteria</taxon>
        <taxon>Pseudomonadati</taxon>
        <taxon>Pseudomonadota</taxon>
        <taxon>Betaproteobacteria</taxon>
        <taxon>Burkholderiales</taxon>
        <taxon>Burkholderiaceae</taxon>
        <taxon>Paraburkholderia</taxon>
    </lineage>
</organism>
<accession>A0A9N8N6H2</accession>
<comment type="cofactor">
    <cofactor evidence="1">
        <name>Mg(2+)</name>
        <dbReference type="ChEBI" id="CHEBI:18420"/>
    </cofactor>
    <text evidence="1">Binds 2 magnesium ions per subunit.</text>
</comment>